<protein>
    <recommendedName>
        <fullName evidence="1">DUF58 domain-containing protein</fullName>
    </recommendedName>
</protein>
<dbReference type="InterPro" id="IPR002881">
    <property type="entry name" value="DUF58"/>
</dbReference>
<gene>
    <name evidence="2" type="ORF">C427_0953</name>
</gene>
<dbReference type="AlphaFoldDB" id="K7AEL5"/>
<dbReference type="InterPro" id="IPR036465">
    <property type="entry name" value="vWFA_dom_sf"/>
</dbReference>
<dbReference type="PANTHER" id="PTHR33608">
    <property type="entry name" value="BLL2464 PROTEIN"/>
    <property type="match status" value="1"/>
</dbReference>
<dbReference type="HOGENOM" id="CLU_054927_3_1_6"/>
<dbReference type="Proteomes" id="UP000011864">
    <property type="component" value="Chromosome"/>
</dbReference>
<evidence type="ECO:0000313" key="2">
    <source>
        <dbReference type="EMBL" id="AGH43062.1"/>
    </source>
</evidence>
<evidence type="ECO:0000313" key="3">
    <source>
        <dbReference type="Proteomes" id="UP000011864"/>
    </source>
</evidence>
<accession>K7AEL5</accession>
<name>K7AEL5_9ALTE</name>
<dbReference type="OrthoDB" id="9812729at2"/>
<sequence>MQPLIDPLVLASIKDMPLVAKTVAEGLLHGLHDSVQRGTGLEFSQYRAYEPGDALGNIDWKLFARSDRYFVREAERESNINIWLVLDASASMLQRSSDTDSKSNKGWHKFDYAKHLLATIAYIAHKQSDAVGLLGLSSESLHFLPALTGKQHWQKLLLQLSQMSTGSVFPSPQILQRHLSRMQSNSLIFVLSDFYQKGHEISDFMQSVVSKRTEVIAVQLESDDELNFPYKGQIRFEDRESKQQILVSADDVKADYLLARQTWQKALIKTFNQLNVQHCIANIDQPLDSTLHRFLAARQKLR</sequence>
<dbReference type="eggNOG" id="COG1721">
    <property type="taxonomic scope" value="Bacteria"/>
</dbReference>
<dbReference type="EMBL" id="CP003837">
    <property type="protein sequence ID" value="AGH43062.1"/>
    <property type="molecule type" value="Genomic_DNA"/>
</dbReference>
<dbReference type="PANTHER" id="PTHR33608:SF7">
    <property type="entry name" value="DUF58 DOMAIN-CONTAINING PROTEIN"/>
    <property type="match status" value="1"/>
</dbReference>
<keyword evidence="3" id="KW-1185">Reference proteome</keyword>
<dbReference type="RefSeq" id="WP_007640854.1">
    <property type="nucleotide sequence ID" value="NC_020514.1"/>
</dbReference>
<dbReference type="STRING" id="1129794.C427_0953"/>
<dbReference type="Pfam" id="PF01882">
    <property type="entry name" value="DUF58"/>
    <property type="match status" value="1"/>
</dbReference>
<dbReference type="Gene3D" id="3.40.50.410">
    <property type="entry name" value="von Willebrand factor, type A domain"/>
    <property type="match status" value="1"/>
</dbReference>
<organism evidence="2 3">
    <name type="scientific">Paraglaciecola psychrophila 170</name>
    <dbReference type="NCBI Taxonomy" id="1129794"/>
    <lineage>
        <taxon>Bacteria</taxon>
        <taxon>Pseudomonadati</taxon>
        <taxon>Pseudomonadota</taxon>
        <taxon>Gammaproteobacteria</taxon>
        <taxon>Alteromonadales</taxon>
        <taxon>Alteromonadaceae</taxon>
        <taxon>Paraglaciecola</taxon>
    </lineage>
</organism>
<dbReference type="PATRIC" id="fig|1129794.4.peg.939"/>
<proteinExistence type="predicted"/>
<reference evidence="2 3" key="1">
    <citation type="journal article" date="2013" name="Genome Announc.">
        <title>Complete Genome Sequence of Glaciecola psychrophila Strain 170T.</title>
        <authorList>
            <person name="Yin J."/>
            <person name="Chen J."/>
            <person name="Liu G."/>
            <person name="Yu Y."/>
            <person name="Song L."/>
            <person name="Wang X."/>
            <person name="Qu X."/>
        </authorList>
    </citation>
    <scope>NUCLEOTIDE SEQUENCE [LARGE SCALE GENOMIC DNA]</scope>
    <source>
        <strain evidence="2 3">170</strain>
    </source>
</reference>
<dbReference type="SUPFAM" id="SSF53300">
    <property type="entry name" value="vWA-like"/>
    <property type="match status" value="1"/>
</dbReference>
<evidence type="ECO:0000259" key="1">
    <source>
        <dbReference type="Pfam" id="PF01882"/>
    </source>
</evidence>
<dbReference type="KEGG" id="gps:C427_0953"/>
<feature type="domain" description="DUF58" evidence="1">
    <location>
        <begin position="45"/>
        <end position="256"/>
    </location>
</feature>